<proteinExistence type="predicted"/>
<reference evidence="1 2" key="1">
    <citation type="journal article" date="2012" name="Stand. Genomic Sci.">
        <title>Complete genome sequence of Halopiger xanaduensis type strain (SH-6(T)).</title>
        <authorList>
            <person name="Anderson I."/>
            <person name="Tindall B.J."/>
            <person name="Rohde M."/>
            <person name="Lucas S."/>
            <person name="Han J."/>
            <person name="Lapidus A."/>
            <person name="Cheng J.F."/>
            <person name="Goodwin L."/>
            <person name="Pitluck S."/>
            <person name="Peters L."/>
            <person name="Pati A."/>
            <person name="Mikhailova N."/>
            <person name="Pagani I."/>
            <person name="Teshima H."/>
            <person name="Han C."/>
            <person name="Tapia R."/>
            <person name="Land M."/>
            <person name="Woyke T."/>
            <person name="Klenk H.P."/>
            <person name="Kyrpides N."/>
            <person name="Ivanova N."/>
        </authorList>
    </citation>
    <scope>NUCLEOTIDE SEQUENCE [LARGE SCALE GENOMIC DNA]</scope>
    <source>
        <strain evidence="2">DSM 18323 / JCM 14033 / SH-6</strain>
    </source>
</reference>
<organism evidence="1 2">
    <name type="scientific">Halopiger xanaduensis (strain DSM 18323 / JCM 14033 / SH-6)</name>
    <dbReference type="NCBI Taxonomy" id="797210"/>
    <lineage>
        <taxon>Archaea</taxon>
        <taxon>Methanobacteriati</taxon>
        <taxon>Methanobacteriota</taxon>
        <taxon>Stenosarchaea group</taxon>
        <taxon>Halobacteria</taxon>
        <taxon>Halobacteriales</taxon>
        <taxon>Natrialbaceae</taxon>
        <taxon>Halopiger</taxon>
    </lineage>
</organism>
<dbReference type="OrthoDB" id="202451at2157"/>
<keyword evidence="2" id="KW-1185">Reference proteome</keyword>
<dbReference type="HOGENOM" id="CLU_1870702_0_0_2"/>
<dbReference type="Proteomes" id="UP000006794">
    <property type="component" value="Chromosome"/>
</dbReference>
<evidence type="ECO:0000313" key="1">
    <source>
        <dbReference type="EMBL" id="AEH35425.1"/>
    </source>
</evidence>
<protein>
    <submittedName>
        <fullName evidence="1">Uncharacterized protein</fullName>
    </submittedName>
</protein>
<dbReference type="RefSeq" id="WP_013878326.1">
    <property type="nucleotide sequence ID" value="NC_015666.1"/>
</dbReference>
<dbReference type="eggNOG" id="arCOG10756">
    <property type="taxonomic scope" value="Archaea"/>
</dbReference>
<sequence length="136" mass="14872">MTAEDRFKLFGVYLSRPVYEALDDYVYEEAGVVDLDEYFDETASSVPTGDPGAEATDELVSDLVAEFAALYDEADFEAATAVDPDGFVLTHLAAKPTRVAALRERFEAATTIRETDLRTAHTAILAAFLSADPLER</sequence>
<dbReference type="KEGG" id="hxa:Halxa_0786"/>
<dbReference type="GeneID" id="10795762"/>
<accession>F8D6Z6</accession>
<dbReference type="EMBL" id="CP002839">
    <property type="protein sequence ID" value="AEH35425.1"/>
    <property type="molecule type" value="Genomic_DNA"/>
</dbReference>
<dbReference type="AlphaFoldDB" id="F8D6Z6"/>
<gene>
    <name evidence="1" type="ordered locus">Halxa_0786</name>
</gene>
<evidence type="ECO:0000313" key="2">
    <source>
        <dbReference type="Proteomes" id="UP000006794"/>
    </source>
</evidence>
<name>F8D6Z6_HALXS</name>